<gene>
    <name evidence="3" type="ORF">AVEN_262700_1</name>
</gene>
<reference evidence="3 4" key="1">
    <citation type="journal article" date="2019" name="Sci. Rep.">
        <title>Orb-weaving spider Araneus ventricosus genome elucidates the spidroin gene catalogue.</title>
        <authorList>
            <person name="Kono N."/>
            <person name="Nakamura H."/>
            <person name="Ohtoshi R."/>
            <person name="Moran D.A.P."/>
            <person name="Shinohara A."/>
            <person name="Yoshida Y."/>
            <person name="Fujiwara M."/>
            <person name="Mori M."/>
            <person name="Tomita M."/>
            <person name="Arakawa K."/>
        </authorList>
    </citation>
    <scope>NUCLEOTIDE SEQUENCE [LARGE SCALE GENOMIC DNA]</scope>
</reference>
<feature type="chain" id="PRO_5021428848" evidence="2">
    <location>
        <begin position="23"/>
        <end position="111"/>
    </location>
</feature>
<feature type="region of interest" description="Disordered" evidence="1">
    <location>
        <begin position="75"/>
        <end position="94"/>
    </location>
</feature>
<protein>
    <submittedName>
        <fullName evidence="3">Uncharacterized protein</fullName>
    </submittedName>
</protein>
<organism evidence="3 4">
    <name type="scientific">Araneus ventricosus</name>
    <name type="common">Orbweaver spider</name>
    <name type="synonym">Epeira ventricosa</name>
    <dbReference type="NCBI Taxonomy" id="182803"/>
    <lineage>
        <taxon>Eukaryota</taxon>
        <taxon>Metazoa</taxon>
        <taxon>Ecdysozoa</taxon>
        <taxon>Arthropoda</taxon>
        <taxon>Chelicerata</taxon>
        <taxon>Arachnida</taxon>
        <taxon>Araneae</taxon>
        <taxon>Araneomorphae</taxon>
        <taxon>Entelegynae</taxon>
        <taxon>Araneoidea</taxon>
        <taxon>Araneidae</taxon>
        <taxon>Araneus</taxon>
    </lineage>
</organism>
<sequence>MNHSTSEHAFSLLLSCMKVLEAFSIIQPGYYETVGNYPYMSNILLFSKNSGRKYQLRTHLIITFPSRYNVSRWKSNHETDSETDMEDDPVDEEYNDSNSNIDICIICPFNI</sequence>
<proteinExistence type="predicted"/>
<keyword evidence="2" id="KW-0732">Signal</keyword>
<accession>A0A4Y2HEW6</accession>
<feature type="compositionally biased region" description="Acidic residues" evidence="1">
    <location>
        <begin position="81"/>
        <end position="94"/>
    </location>
</feature>
<evidence type="ECO:0000256" key="1">
    <source>
        <dbReference type="SAM" id="MobiDB-lite"/>
    </source>
</evidence>
<dbReference type="Proteomes" id="UP000499080">
    <property type="component" value="Unassembled WGS sequence"/>
</dbReference>
<evidence type="ECO:0000256" key="2">
    <source>
        <dbReference type="SAM" id="SignalP"/>
    </source>
</evidence>
<dbReference type="EMBL" id="BGPR01001891">
    <property type="protein sequence ID" value="GBM63811.1"/>
    <property type="molecule type" value="Genomic_DNA"/>
</dbReference>
<evidence type="ECO:0000313" key="4">
    <source>
        <dbReference type="Proteomes" id="UP000499080"/>
    </source>
</evidence>
<feature type="signal peptide" evidence="2">
    <location>
        <begin position="1"/>
        <end position="22"/>
    </location>
</feature>
<dbReference type="AlphaFoldDB" id="A0A4Y2HEW6"/>
<comment type="caution">
    <text evidence="3">The sequence shown here is derived from an EMBL/GenBank/DDBJ whole genome shotgun (WGS) entry which is preliminary data.</text>
</comment>
<keyword evidence="4" id="KW-1185">Reference proteome</keyword>
<name>A0A4Y2HEW6_ARAVE</name>
<evidence type="ECO:0000313" key="3">
    <source>
        <dbReference type="EMBL" id="GBM63811.1"/>
    </source>
</evidence>